<proteinExistence type="inferred from homology"/>
<feature type="domain" description="Type I restriction modification DNA specificity" evidence="5">
    <location>
        <begin position="31"/>
        <end position="199"/>
    </location>
</feature>
<keyword evidence="4" id="KW-0175">Coiled coil</keyword>
<dbReference type="Pfam" id="PF01420">
    <property type="entry name" value="Methylase_S"/>
    <property type="match status" value="2"/>
</dbReference>
<dbReference type="InterPro" id="IPR000055">
    <property type="entry name" value="Restrct_endonuc_typeI_TRD"/>
</dbReference>
<evidence type="ECO:0000259" key="5">
    <source>
        <dbReference type="Pfam" id="PF01420"/>
    </source>
</evidence>
<dbReference type="REBASE" id="7701">
    <property type="entry name" value="S.BceSVI"/>
</dbReference>
<feature type="coiled-coil region" evidence="4">
    <location>
        <begin position="172"/>
        <end position="202"/>
    </location>
</feature>
<evidence type="ECO:0000256" key="2">
    <source>
        <dbReference type="ARBA" id="ARBA00022747"/>
    </source>
</evidence>
<dbReference type="InterPro" id="IPR044946">
    <property type="entry name" value="Restrct_endonuc_typeI_TRD_sf"/>
</dbReference>
<evidence type="ECO:0000313" key="6">
    <source>
        <dbReference type="EMBL" id="AAS39773.1"/>
    </source>
</evidence>
<dbReference type="GO" id="GO:0009307">
    <property type="term" value="P:DNA restriction-modification system"/>
    <property type="evidence" value="ECO:0007669"/>
    <property type="project" value="UniProtKB-KW"/>
</dbReference>
<evidence type="ECO:0000256" key="1">
    <source>
        <dbReference type="ARBA" id="ARBA00010923"/>
    </source>
</evidence>
<evidence type="ECO:0000313" key="7">
    <source>
        <dbReference type="Proteomes" id="UP000002527"/>
    </source>
</evidence>
<reference evidence="6 7" key="1">
    <citation type="journal article" date="2004" name="Nucleic Acids Res.">
        <title>The genome sequence of Bacillus cereus ATCC 10987 reveals metabolic adaptations and a large plasmid related to Bacillus anthracis pXO1.</title>
        <authorList>
            <person name="Rasko D.A."/>
            <person name="Ravel J."/>
            <person name="Okstad O.A."/>
            <person name="Helgason E."/>
            <person name="Cer R.Z."/>
            <person name="Jiang L."/>
            <person name="Shores K.A."/>
            <person name="Fouts D.E."/>
            <person name="Tourasse N.J."/>
            <person name="Angiuoli S.V."/>
            <person name="Kolonay J."/>
            <person name="Nelson W.C."/>
            <person name="Kolsto A.-B."/>
            <person name="Fraser C.M."/>
            <person name="Read T.D."/>
        </authorList>
    </citation>
    <scope>NUCLEOTIDE SEQUENCE [LARGE SCALE GENOMIC DNA]</scope>
    <source>
        <strain evidence="7">ATCC 10987 / NRS 248</strain>
    </source>
</reference>
<dbReference type="PANTHER" id="PTHR30408">
    <property type="entry name" value="TYPE-1 RESTRICTION ENZYME ECOKI SPECIFICITY PROTEIN"/>
    <property type="match status" value="1"/>
</dbReference>
<dbReference type="EMBL" id="AE017194">
    <property type="protein sequence ID" value="AAS39773.1"/>
    <property type="molecule type" value="Genomic_DNA"/>
</dbReference>
<dbReference type="AlphaFoldDB" id="Q73D72"/>
<dbReference type="KEGG" id="bca:BCE_0842"/>
<protein>
    <submittedName>
        <fullName evidence="6">Type I restriction-modification enzyme, S subunit, putative</fullName>
    </submittedName>
</protein>
<dbReference type="PANTHER" id="PTHR30408:SF12">
    <property type="entry name" value="TYPE I RESTRICTION ENZYME MJAVIII SPECIFICITY SUBUNIT"/>
    <property type="match status" value="1"/>
</dbReference>
<feature type="domain" description="Type I restriction modification DNA specificity" evidence="5">
    <location>
        <begin position="251"/>
        <end position="422"/>
    </location>
</feature>
<dbReference type="Gene3D" id="3.90.220.20">
    <property type="entry name" value="DNA methylase specificity domains"/>
    <property type="match status" value="2"/>
</dbReference>
<organism evidence="6 7">
    <name type="scientific">Bacillus cereus (strain ATCC 10987 / NRS 248)</name>
    <dbReference type="NCBI Taxonomy" id="222523"/>
    <lineage>
        <taxon>Bacteria</taxon>
        <taxon>Bacillati</taxon>
        <taxon>Bacillota</taxon>
        <taxon>Bacilli</taxon>
        <taxon>Bacillales</taxon>
        <taxon>Bacillaceae</taxon>
        <taxon>Bacillus</taxon>
        <taxon>Bacillus cereus group</taxon>
    </lineage>
</organism>
<keyword evidence="3" id="KW-0238">DNA-binding</keyword>
<evidence type="ECO:0000256" key="4">
    <source>
        <dbReference type="SAM" id="Coils"/>
    </source>
</evidence>
<sequence length="476" mass="54573">MGKKKTVDELIVPEAEQRFRVPENWIWTWTGAIAEVISGGTPKSKVEEYYKDGTISWITPADLSGYQDMYISKGKRNITELGLNKSSAKMLPINTVLLSSRAPIGYVAIAAKDLCTNQGFKSFAPSNAYYPKYLYWYLKFSKYYMESMASGSTFKELSSNKSKEIPIPLPPINEQKRVSEKVERLLNKVEEAKTLIEEAKETFELRRAAILDKAFSGDLTGKWRKENSFQQNEECISDNELRDSEVFYPIPKTWKWTKLKDVATFKNGYAFKSKDFVEQGIQLIRMGNLYKNELRLDRNPVYIPLDFDEKIIEKYTVEKGDILLSLTGTKYKRDYGYAVRVDGRDKNLLLNQRILSLKPHMMDEYIYYYLQSSVFRNAFFSFETGGVNQGNVGSKAVESILIPIPPADEAKEIEKKLARLLNNEKEALVVLAIEEKLEVLKQSALSKAFRGELGTNDPTEENTIELLKEVLKEKIK</sequence>
<dbReference type="CDD" id="cd17273">
    <property type="entry name" value="RMtype1_S_EcoJA69PI-TRD1-CR1_like"/>
    <property type="match status" value="1"/>
</dbReference>
<dbReference type="SUPFAM" id="SSF116734">
    <property type="entry name" value="DNA methylase specificity domain"/>
    <property type="match status" value="2"/>
</dbReference>
<dbReference type="GO" id="GO:0003677">
    <property type="term" value="F:DNA binding"/>
    <property type="evidence" value="ECO:0007669"/>
    <property type="project" value="UniProtKB-KW"/>
</dbReference>
<dbReference type="HOGENOM" id="CLU_021095_1_2_9"/>
<accession>Q73D72</accession>
<comment type="similarity">
    <text evidence="1">Belongs to the type-I restriction system S methylase family.</text>
</comment>
<dbReference type="InterPro" id="IPR052021">
    <property type="entry name" value="Type-I_RS_S_subunit"/>
</dbReference>
<gene>
    <name evidence="6" type="ordered locus">BCE_0842</name>
</gene>
<evidence type="ECO:0000256" key="3">
    <source>
        <dbReference type="ARBA" id="ARBA00023125"/>
    </source>
</evidence>
<name>Q73D72_BACC1</name>
<keyword evidence="2" id="KW-0680">Restriction system</keyword>
<dbReference type="Proteomes" id="UP000002527">
    <property type="component" value="Chromosome"/>
</dbReference>
<dbReference type="CDD" id="cd17278">
    <property type="entry name" value="RMtype1_S_LdeBORF1052P-TRD2-CR2"/>
    <property type="match status" value="1"/>
</dbReference>